<proteinExistence type="predicted"/>
<dbReference type="EMBL" id="CP048222">
    <property type="protein sequence ID" value="QHT66852.1"/>
    <property type="molecule type" value="Genomic_DNA"/>
</dbReference>
<dbReference type="PANTHER" id="PTHR19328:SF75">
    <property type="entry name" value="ALDOSE SUGAR DEHYDROGENASE YLII"/>
    <property type="match status" value="1"/>
</dbReference>
<organism evidence="2 3">
    <name type="scientific">Rhodocytophaga rosea</name>
    <dbReference type="NCBI Taxonomy" id="2704465"/>
    <lineage>
        <taxon>Bacteria</taxon>
        <taxon>Pseudomonadati</taxon>
        <taxon>Bacteroidota</taxon>
        <taxon>Cytophagia</taxon>
        <taxon>Cytophagales</taxon>
        <taxon>Rhodocytophagaceae</taxon>
        <taxon>Rhodocytophaga</taxon>
    </lineage>
</organism>
<dbReference type="Proteomes" id="UP000480178">
    <property type="component" value="Chromosome"/>
</dbReference>
<evidence type="ECO:0000313" key="2">
    <source>
        <dbReference type="EMBL" id="QHT66852.1"/>
    </source>
</evidence>
<dbReference type="InterPro" id="IPR012938">
    <property type="entry name" value="Glc/Sorbosone_DH"/>
</dbReference>
<sequence>MRSFISVVILTLLLSANLPKVPQVRLREAFVKLTFEMPVEFISPADGTRRLFVIAQKGVIHVFPDQSDVSQTKKFLDITNKVISGGERGLLGLAFHPDFRQNGFFYVNYTRGSSLETVVSRFQVSKTNPDVANPDSEVVLLTYDQPYSNHNGGKIAFGKDGYLYISAGDGGSGGDPQNRSQNLKELLGKIMRIDVDSKYGNLNYSIPKDNPFAGNKEGYREEIYAYGLRNVWKFSFDSQTGQLWAGDVGQNAREEIDIIEKGGNYGWKIMEGMDCYAGWNSNKGRSCQTEGLVKPVYEYLHSAGLGQSVTGGFVYRGKNLPQLVGKYIFGDYQSGKIWALSQKKDGSYESELVTELDGLLSAFGEDADHELYVCSHNNGKIFKLMAHKL</sequence>
<dbReference type="SUPFAM" id="SSF50952">
    <property type="entry name" value="Soluble quinoprotein glucose dehydrogenase"/>
    <property type="match status" value="1"/>
</dbReference>
<dbReference type="Pfam" id="PF07995">
    <property type="entry name" value="GSDH"/>
    <property type="match status" value="1"/>
</dbReference>
<keyword evidence="3" id="KW-1185">Reference proteome</keyword>
<dbReference type="AlphaFoldDB" id="A0A6C0GGJ1"/>
<dbReference type="PANTHER" id="PTHR19328">
    <property type="entry name" value="HEDGEHOG-INTERACTING PROTEIN"/>
    <property type="match status" value="1"/>
</dbReference>
<evidence type="ECO:0000313" key="3">
    <source>
        <dbReference type="Proteomes" id="UP000480178"/>
    </source>
</evidence>
<name>A0A6C0GGJ1_9BACT</name>
<reference evidence="2 3" key="1">
    <citation type="submission" date="2020-01" db="EMBL/GenBank/DDBJ databases">
        <authorList>
            <person name="Kim M.K."/>
        </authorList>
    </citation>
    <scope>NUCLEOTIDE SEQUENCE [LARGE SCALE GENOMIC DNA]</scope>
    <source>
        <strain evidence="2 3">172606-1</strain>
    </source>
</reference>
<gene>
    <name evidence="2" type="ORF">GXP67_09375</name>
</gene>
<accession>A0A6C0GGJ1</accession>
<evidence type="ECO:0000259" key="1">
    <source>
        <dbReference type="Pfam" id="PF07995"/>
    </source>
</evidence>
<protein>
    <submittedName>
        <fullName evidence="2">PQQ-dependent sugar dehydrogenase</fullName>
    </submittedName>
</protein>
<dbReference type="KEGG" id="rhoz:GXP67_09375"/>
<dbReference type="Gene3D" id="2.120.10.30">
    <property type="entry name" value="TolB, C-terminal domain"/>
    <property type="match status" value="1"/>
</dbReference>
<dbReference type="RefSeq" id="WP_162442904.1">
    <property type="nucleotide sequence ID" value="NZ_CP048222.1"/>
</dbReference>
<dbReference type="InterPro" id="IPR011042">
    <property type="entry name" value="6-blade_b-propeller_TolB-like"/>
</dbReference>
<dbReference type="InterPro" id="IPR011041">
    <property type="entry name" value="Quinoprot_gluc/sorb_DH_b-prop"/>
</dbReference>
<feature type="domain" description="Glucose/Sorbosone dehydrogenase" evidence="1">
    <location>
        <begin position="39"/>
        <end position="382"/>
    </location>
</feature>